<dbReference type="Proteomes" id="UP000250235">
    <property type="component" value="Unassembled WGS sequence"/>
</dbReference>
<name>A0A2Z7BR20_9LAMI</name>
<evidence type="ECO:0000313" key="1">
    <source>
        <dbReference type="EMBL" id="KZV37072.1"/>
    </source>
</evidence>
<reference evidence="1 2" key="1">
    <citation type="journal article" date="2015" name="Proc. Natl. Acad. Sci. U.S.A.">
        <title>The resurrection genome of Boea hygrometrica: A blueprint for survival of dehydration.</title>
        <authorList>
            <person name="Xiao L."/>
            <person name="Yang G."/>
            <person name="Zhang L."/>
            <person name="Yang X."/>
            <person name="Zhao S."/>
            <person name="Ji Z."/>
            <person name="Zhou Q."/>
            <person name="Hu M."/>
            <person name="Wang Y."/>
            <person name="Chen M."/>
            <person name="Xu Y."/>
            <person name="Jin H."/>
            <person name="Xiao X."/>
            <person name="Hu G."/>
            <person name="Bao F."/>
            <person name="Hu Y."/>
            <person name="Wan P."/>
            <person name="Li L."/>
            <person name="Deng X."/>
            <person name="Kuang T."/>
            <person name="Xiang C."/>
            <person name="Zhu J.K."/>
            <person name="Oliver M.J."/>
            <person name="He Y."/>
        </authorList>
    </citation>
    <scope>NUCLEOTIDE SEQUENCE [LARGE SCALE GENOMIC DNA]</scope>
    <source>
        <strain evidence="2">cv. XS01</strain>
    </source>
</reference>
<accession>A0A2Z7BR20</accession>
<dbReference type="OrthoDB" id="1751168at2759"/>
<gene>
    <name evidence="1" type="ORF">F511_25640</name>
</gene>
<sequence>MAASFFINAMQVKFEFVIAMEHIGMARMLKSLEDTWLKGFLEASDLVYECVVIEFFANEKFIAETIVSCVANRKMALTKDVFTEVFGLPTEGLTNFLDIPKETVAEKRRRFYGSDEPFKAPHKKKEMKMEFRLLHDIIAKALCAKAG</sequence>
<evidence type="ECO:0000313" key="2">
    <source>
        <dbReference type="Proteomes" id="UP000250235"/>
    </source>
</evidence>
<dbReference type="AlphaFoldDB" id="A0A2Z7BR20"/>
<keyword evidence="2" id="KW-1185">Reference proteome</keyword>
<protein>
    <submittedName>
        <fullName evidence="1">Uncharacterized protein</fullName>
    </submittedName>
</protein>
<organism evidence="1 2">
    <name type="scientific">Dorcoceras hygrometricum</name>
    <dbReference type="NCBI Taxonomy" id="472368"/>
    <lineage>
        <taxon>Eukaryota</taxon>
        <taxon>Viridiplantae</taxon>
        <taxon>Streptophyta</taxon>
        <taxon>Embryophyta</taxon>
        <taxon>Tracheophyta</taxon>
        <taxon>Spermatophyta</taxon>
        <taxon>Magnoliopsida</taxon>
        <taxon>eudicotyledons</taxon>
        <taxon>Gunneridae</taxon>
        <taxon>Pentapetalae</taxon>
        <taxon>asterids</taxon>
        <taxon>lamiids</taxon>
        <taxon>Lamiales</taxon>
        <taxon>Gesneriaceae</taxon>
        <taxon>Didymocarpoideae</taxon>
        <taxon>Trichosporeae</taxon>
        <taxon>Loxocarpinae</taxon>
        <taxon>Dorcoceras</taxon>
    </lineage>
</organism>
<proteinExistence type="predicted"/>
<dbReference type="EMBL" id="KV003161">
    <property type="protein sequence ID" value="KZV37072.1"/>
    <property type="molecule type" value="Genomic_DNA"/>
</dbReference>